<proteinExistence type="inferred from homology"/>
<keyword evidence="4 8" id="KW-0592">Phosphate transport</keyword>
<evidence type="ECO:0000256" key="7">
    <source>
        <dbReference type="ARBA" id="ARBA00023136"/>
    </source>
</evidence>
<organism evidence="9 10">
    <name type="scientific">Fasciolopsis buskii</name>
    <dbReference type="NCBI Taxonomy" id="27845"/>
    <lineage>
        <taxon>Eukaryota</taxon>
        <taxon>Metazoa</taxon>
        <taxon>Spiralia</taxon>
        <taxon>Lophotrochozoa</taxon>
        <taxon>Platyhelminthes</taxon>
        <taxon>Trematoda</taxon>
        <taxon>Digenea</taxon>
        <taxon>Plagiorchiida</taxon>
        <taxon>Echinostomata</taxon>
        <taxon>Echinostomatoidea</taxon>
        <taxon>Fasciolidae</taxon>
        <taxon>Fasciolopsis</taxon>
    </lineage>
</organism>
<feature type="transmembrane region" description="Helical" evidence="8">
    <location>
        <begin position="489"/>
        <end position="506"/>
    </location>
</feature>
<dbReference type="PANTHER" id="PTHR11101:SF80">
    <property type="entry name" value="PHOSPHATE TRANSPORTER"/>
    <property type="match status" value="1"/>
</dbReference>
<feature type="transmembrane region" description="Helical" evidence="8">
    <location>
        <begin position="148"/>
        <end position="174"/>
    </location>
</feature>
<dbReference type="OrthoDB" id="260807at2759"/>
<feature type="transmembrane region" description="Helical" evidence="8">
    <location>
        <begin position="218"/>
        <end position="239"/>
    </location>
</feature>
<dbReference type="GO" id="GO:0016020">
    <property type="term" value="C:membrane"/>
    <property type="evidence" value="ECO:0007669"/>
    <property type="project" value="UniProtKB-SubCell"/>
</dbReference>
<feature type="transmembrane region" description="Helical" evidence="8">
    <location>
        <begin position="602"/>
        <end position="626"/>
    </location>
</feature>
<dbReference type="Pfam" id="PF01384">
    <property type="entry name" value="PHO4"/>
    <property type="match status" value="1"/>
</dbReference>
<evidence type="ECO:0000256" key="1">
    <source>
        <dbReference type="ARBA" id="ARBA00004141"/>
    </source>
</evidence>
<comment type="function">
    <text evidence="8">Sodium-phosphate symporter.</text>
</comment>
<feature type="transmembrane region" description="Helical" evidence="8">
    <location>
        <begin position="513"/>
        <end position="532"/>
    </location>
</feature>
<feature type="transmembrane region" description="Helical" evidence="8">
    <location>
        <begin position="92"/>
        <end position="114"/>
    </location>
</feature>
<sequence>MLILEDQIWMIVVGFVIAFVLAFGLGANDVANTFGSSVGSGVLTLKQACLLATICEMSGAVLLGAKVSNTLRKGIVDIELFSGLENGPATLMAGQVAALGGSCIWLLVATFLRLPVSGTHSIVGATVGFSLVIFGVKAIQWMGLVRIVASWFISPLLSGLISVGIFYVIHFLVLTKEESYEPGLRVLPGFYGAVVFVNAFSIVYGAPPSFKFDQIPLWGIFVLSAGLGCITVVLVKLLMIPYLREKFLANESTKPKWSISLGNAISRTTNHVAACCRRNTIDRYAKAKIDGTDPVKSAQVEYSANGKRNPSELAVISEATLEEGAEMQPICFGCFSDGPEALPCDVYEGDHTAVSLTGSINAGRMKIQRIRHSAATMPARTWTTESSRVFEVTPTSIDAKVPGDHGNGVTCAISAFSVPMPNVDYADGTMSVTKRTVIAQPSLPPIGEEPEARDHIKDRPSEARVFSLLQVMTAVFGSFAHGGNDVSNAIGPLIGLWIVGVTHVVNSKMPIPIWLLIYGGIGISIGLCVWGRRVIQTLGEDLARITPSSGVCIEIGSALTVLLASKVGLPVSTTHCQVGSVVGVGRARSRDNVNWSIFRNIIIAWVVTVPAAAGMSALLMYCFTFIV</sequence>
<keyword evidence="6 8" id="KW-1133">Transmembrane helix</keyword>
<comment type="similarity">
    <text evidence="2 8">Belongs to the inorganic phosphate transporter (PiT) (TC 2.A.20) family.</text>
</comment>
<feature type="transmembrane region" description="Helical" evidence="8">
    <location>
        <begin position="186"/>
        <end position="206"/>
    </location>
</feature>
<comment type="caution">
    <text evidence="9">The sequence shown here is derived from an EMBL/GenBank/DDBJ whole genome shotgun (WGS) entry which is preliminary data.</text>
</comment>
<gene>
    <name evidence="9" type="ORF">FBUS_01070</name>
</gene>
<comment type="subcellular location">
    <subcellularLocation>
        <location evidence="1 8">Membrane</location>
        <topology evidence="1 8">Multi-pass membrane protein</topology>
    </subcellularLocation>
</comment>
<dbReference type="InterPro" id="IPR001204">
    <property type="entry name" value="Phos_transporter"/>
</dbReference>
<evidence type="ECO:0000313" key="10">
    <source>
        <dbReference type="Proteomes" id="UP000728185"/>
    </source>
</evidence>
<dbReference type="PANTHER" id="PTHR11101">
    <property type="entry name" value="PHOSPHATE TRANSPORTER"/>
    <property type="match status" value="1"/>
</dbReference>
<evidence type="ECO:0000256" key="2">
    <source>
        <dbReference type="ARBA" id="ARBA00009916"/>
    </source>
</evidence>
<dbReference type="Proteomes" id="UP000728185">
    <property type="component" value="Unassembled WGS sequence"/>
</dbReference>
<keyword evidence="5 8" id="KW-0812">Transmembrane</keyword>
<evidence type="ECO:0000256" key="4">
    <source>
        <dbReference type="ARBA" id="ARBA00022592"/>
    </source>
</evidence>
<dbReference type="EMBL" id="LUCM01007323">
    <property type="protein sequence ID" value="KAA0190162.1"/>
    <property type="molecule type" value="Genomic_DNA"/>
</dbReference>
<protein>
    <recommendedName>
        <fullName evidence="8">Phosphate transporter</fullName>
    </recommendedName>
</protein>
<feature type="transmembrane region" description="Helical" evidence="8">
    <location>
        <begin position="7"/>
        <end position="27"/>
    </location>
</feature>
<accession>A0A8E0RV68</accession>
<dbReference type="AlphaFoldDB" id="A0A8E0RV68"/>
<evidence type="ECO:0000256" key="8">
    <source>
        <dbReference type="RuleBase" id="RU363058"/>
    </source>
</evidence>
<evidence type="ECO:0000256" key="3">
    <source>
        <dbReference type="ARBA" id="ARBA00022448"/>
    </source>
</evidence>
<keyword evidence="7 8" id="KW-0472">Membrane</keyword>
<evidence type="ECO:0000256" key="6">
    <source>
        <dbReference type="ARBA" id="ARBA00022989"/>
    </source>
</evidence>
<feature type="transmembrane region" description="Helical" evidence="8">
    <location>
        <begin position="121"/>
        <end position="142"/>
    </location>
</feature>
<dbReference type="GO" id="GO:0005315">
    <property type="term" value="F:phosphate transmembrane transporter activity"/>
    <property type="evidence" value="ECO:0007669"/>
    <property type="project" value="InterPro"/>
</dbReference>
<dbReference type="GO" id="GO:0035435">
    <property type="term" value="P:phosphate ion transmembrane transport"/>
    <property type="evidence" value="ECO:0007669"/>
    <property type="project" value="TreeGrafter"/>
</dbReference>
<keyword evidence="10" id="KW-1185">Reference proteome</keyword>
<evidence type="ECO:0000313" key="9">
    <source>
        <dbReference type="EMBL" id="KAA0190162.1"/>
    </source>
</evidence>
<evidence type="ECO:0000256" key="5">
    <source>
        <dbReference type="ARBA" id="ARBA00022692"/>
    </source>
</evidence>
<keyword evidence="3 8" id="KW-0813">Transport</keyword>
<reference evidence="9" key="1">
    <citation type="submission" date="2019-05" db="EMBL/GenBank/DDBJ databases">
        <title>Annotation for the trematode Fasciolopsis buski.</title>
        <authorList>
            <person name="Choi Y.-J."/>
        </authorList>
    </citation>
    <scope>NUCLEOTIDE SEQUENCE</scope>
    <source>
        <strain evidence="9">HT</strain>
        <tissue evidence="9">Whole worm</tissue>
    </source>
</reference>
<name>A0A8E0RV68_9TREM</name>